<dbReference type="AlphaFoldDB" id="A0AAN9MPG4"/>
<evidence type="ECO:0000256" key="1">
    <source>
        <dbReference type="SAM" id="MobiDB-lite"/>
    </source>
</evidence>
<evidence type="ECO:0000313" key="2">
    <source>
        <dbReference type="EMBL" id="KAK7358182.1"/>
    </source>
</evidence>
<evidence type="ECO:0000313" key="3">
    <source>
        <dbReference type="Proteomes" id="UP001367508"/>
    </source>
</evidence>
<reference evidence="2 3" key="1">
    <citation type="submission" date="2024-01" db="EMBL/GenBank/DDBJ databases">
        <title>The genomes of 5 underutilized Papilionoideae crops provide insights into root nodulation and disease resistanc.</title>
        <authorList>
            <person name="Jiang F."/>
        </authorList>
    </citation>
    <scope>NUCLEOTIDE SEQUENCE [LARGE SCALE GENOMIC DNA]</scope>
    <source>
        <strain evidence="2">LVBAO_FW01</strain>
        <tissue evidence="2">Leaves</tissue>
    </source>
</reference>
<keyword evidence="3" id="KW-1185">Reference proteome</keyword>
<protein>
    <submittedName>
        <fullName evidence="2">Uncharacterized protein</fullName>
    </submittedName>
</protein>
<dbReference type="EMBL" id="JAYMYQ010000001">
    <property type="protein sequence ID" value="KAK7358182.1"/>
    <property type="molecule type" value="Genomic_DNA"/>
</dbReference>
<comment type="caution">
    <text evidence="2">The sequence shown here is derived from an EMBL/GenBank/DDBJ whole genome shotgun (WGS) entry which is preliminary data.</text>
</comment>
<sequence length="201" mass="22978">MTKGKMVSWIEGDKLDLGDNIIVIESPTKLHRLLVSSGRLQLDFKSSFWWQKLLPDSCGRQQRPSKKERSLGQYLVLLLKSAHQPQFLVISDALDDMVMGAIVILLDLAHGAKPKGEESYQSQGLKAKLACARRVRFQMNRTPKQRHQDSIESSENEQASKSTRIFKIVNNSSNQKVNQNNLTKVTRKRMNYQNKIKARKT</sequence>
<name>A0AAN9MPG4_CANGL</name>
<accession>A0AAN9MPG4</accession>
<organism evidence="2 3">
    <name type="scientific">Canavalia gladiata</name>
    <name type="common">Sword bean</name>
    <name type="synonym">Dolichos gladiatus</name>
    <dbReference type="NCBI Taxonomy" id="3824"/>
    <lineage>
        <taxon>Eukaryota</taxon>
        <taxon>Viridiplantae</taxon>
        <taxon>Streptophyta</taxon>
        <taxon>Embryophyta</taxon>
        <taxon>Tracheophyta</taxon>
        <taxon>Spermatophyta</taxon>
        <taxon>Magnoliopsida</taxon>
        <taxon>eudicotyledons</taxon>
        <taxon>Gunneridae</taxon>
        <taxon>Pentapetalae</taxon>
        <taxon>rosids</taxon>
        <taxon>fabids</taxon>
        <taxon>Fabales</taxon>
        <taxon>Fabaceae</taxon>
        <taxon>Papilionoideae</taxon>
        <taxon>50 kb inversion clade</taxon>
        <taxon>NPAAA clade</taxon>
        <taxon>indigoferoid/millettioid clade</taxon>
        <taxon>Phaseoleae</taxon>
        <taxon>Canavalia</taxon>
    </lineage>
</organism>
<gene>
    <name evidence="2" type="ORF">VNO77_00106</name>
</gene>
<feature type="region of interest" description="Disordered" evidence="1">
    <location>
        <begin position="140"/>
        <end position="159"/>
    </location>
</feature>
<proteinExistence type="predicted"/>
<dbReference type="Proteomes" id="UP001367508">
    <property type="component" value="Unassembled WGS sequence"/>
</dbReference>